<dbReference type="GO" id="GO:0005739">
    <property type="term" value="C:mitochondrion"/>
    <property type="evidence" value="ECO:0007669"/>
    <property type="project" value="TreeGrafter"/>
</dbReference>
<dbReference type="SUPFAM" id="SSF56112">
    <property type="entry name" value="Protein kinase-like (PK-like)"/>
    <property type="match status" value="1"/>
</dbReference>
<evidence type="ECO:0000313" key="3">
    <source>
        <dbReference type="Proteomes" id="UP000234254"/>
    </source>
</evidence>
<dbReference type="VEuPathDB" id="FungiDB:P168DRAFT_297132"/>
<evidence type="ECO:0000313" key="2">
    <source>
        <dbReference type="EMBL" id="PKY04219.1"/>
    </source>
</evidence>
<proteinExistence type="predicted"/>
<dbReference type="EMBL" id="MSFM01000006">
    <property type="protein sequence ID" value="PKY04219.1"/>
    <property type="molecule type" value="Genomic_DNA"/>
</dbReference>
<name>A0A2I1D2X3_ASPC2</name>
<dbReference type="PANTHER" id="PTHR36091:SF2">
    <property type="entry name" value="AMINOGLYCOSIDE PHOSPHOTRANSFERASE DOMAIN-CONTAINING PROTEIN"/>
    <property type="match status" value="1"/>
</dbReference>
<dbReference type="AlphaFoldDB" id="A0A2I1D2X3"/>
<dbReference type="OrthoDB" id="2831558at2759"/>
<dbReference type="Proteomes" id="UP000234254">
    <property type="component" value="Unassembled WGS sequence"/>
</dbReference>
<dbReference type="InterPro" id="IPR051035">
    <property type="entry name" value="Mito_inheritance_9"/>
</dbReference>
<protein>
    <recommendedName>
        <fullName evidence="1">Aminoglycoside phosphotransferase domain-containing protein</fullName>
    </recommendedName>
</protein>
<dbReference type="RefSeq" id="XP_024692813.1">
    <property type="nucleotide sequence ID" value="XM_024838154.1"/>
</dbReference>
<sequence length="377" mass="42477">MHGKAQWNLYLRSVHRCSIRFNEQRELSKRYVRFNLQHLLDVAVNVCEGARHCTKVLKCSEGLRNKEFILIMDNGAEVFAKLPNPNAGPARFTTASELRNVFKVPVSRVLAWSSDATNNPVGAEYIITEKARGTRLGSVWGEWPREAKLKLVAQIVDVENRLAAIPFPKHGCIYFKDDLRALTGRCEDIGVDTSGAGLLGRFAIGPLTSAELWEGSREGMILDCGPWLDPSEYTQALGRNEIAWIQSHARPRMNYYRSSEDHELPSDGIALLTQYMNAAPYLVPQATDEAATFKVLWHPDLHLDNVFVDPATCEITCIVDWQSACVAPLFYQSDIPRMFQHAGPVREGWILRFTNAHLVTGQFLASQQFEVYKIRSG</sequence>
<dbReference type="InterPro" id="IPR011009">
    <property type="entry name" value="Kinase-like_dom_sf"/>
</dbReference>
<keyword evidence="3" id="KW-1185">Reference proteome</keyword>
<comment type="caution">
    <text evidence="2">The sequence shown here is derived from an EMBL/GenBank/DDBJ whole genome shotgun (WGS) entry which is preliminary data.</text>
</comment>
<gene>
    <name evidence="2" type="ORF">P168DRAFT_297132</name>
</gene>
<dbReference type="PANTHER" id="PTHR36091">
    <property type="entry name" value="ALTERED INHERITANCE OF MITOCHONDRIA PROTEIN 9, MITOCHONDRIAL"/>
    <property type="match status" value="1"/>
</dbReference>
<evidence type="ECO:0000259" key="1">
    <source>
        <dbReference type="Pfam" id="PF01636"/>
    </source>
</evidence>
<organism evidence="2 3">
    <name type="scientific">Aspergillus campestris (strain IBT 28561)</name>
    <dbReference type="NCBI Taxonomy" id="1392248"/>
    <lineage>
        <taxon>Eukaryota</taxon>
        <taxon>Fungi</taxon>
        <taxon>Dikarya</taxon>
        <taxon>Ascomycota</taxon>
        <taxon>Pezizomycotina</taxon>
        <taxon>Eurotiomycetes</taxon>
        <taxon>Eurotiomycetidae</taxon>
        <taxon>Eurotiales</taxon>
        <taxon>Aspergillaceae</taxon>
        <taxon>Aspergillus</taxon>
        <taxon>Aspergillus subgen. Circumdati</taxon>
    </lineage>
</organism>
<dbReference type="InterPro" id="IPR002575">
    <property type="entry name" value="Aminoglycoside_PTrfase"/>
</dbReference>
<accession>A0A2I1D2X3</accession>
<dbReference type="GeneID" id="36545678"/>
<feature type="domain" description="Aminoglycoside phosphotransferase" evidence="1">
    <location>
        <begin position="102"/>
        <end position="331"/>
    </location>
</feature>
<dbReference type="Gene3D" id="3.90.1200.10">
    <property type="match status" value="1"/>
</dbReference>
<dbReference type="Pfam" id="PF01636">
    <property type="entry name" value="APH"/>
    <property type="match status" value="1"/>
</dbReference>
<reference evidence="2" key="1">
    <citation type="submission" date="2016-12" db="EMBL/GenBank/DDBJ databases">
        <title>The genomes of Aspergillus section Nigri reveals drivers in fungal speciation.</title>
        <authorList>
            <consortium name="DOE Joint Genome Institute"/>
            <person name="Vesth T.C."/>
            <person name="Nybo J."/>
            <person name="Theobald S."/>
            <person name="Brandl J."/>
            <person name="Frisvad J.C."/>
            <person name="Nielsen K.F."/>
            <person name="Lyhne E.K."/>
            <person name="Kogle M.E."/>
            <person name="Kuo A."/>
            <person name="Riley R."/>
            <person name="Clum A."/>
            <person name="Nolan M."/>
            <person name="Lipzen A."/>
            <person name="Salamov A."/>
            <person name="Henrissat B."/>
            <person name="Wiebenga A."/>
            <person name="De vries R.P."/>
            <person name="Grigoriev I.V."/>
            <person name="Mortensen U.H."/>
            <person name="Andersen M.R."/>
            <person name="Baker S.E."/>
        </authorList>
    </citation>
    <scope>NUCLEOTIDE SEQUENCE</scope>
    <source>
        <strain evidence="2">IBT 28561</strain>
    </source>
</reference>